<keyword evidence="2" id="KW-1185">Reference proteome</keyword>
<reference evidence="1" key="1">
    <citation type="submission" date="2022-08" db="EMBL/GenBank/DDBJ databases">
        <title>Genome Sequence of Pycnoporus sanguineus.</title>
        <authorList>
            <person name="Buettner E."/>
        </authorList>
    </citation>
    <scope>NUCLEOTIDE SEQUENCE</scope>
    <source>
        <strain evidence="1">CG-C14</strain>
    </source>
</reference>
<organism evidence="1 2">
    <name type="scientific">Trametes sanguinea</name>
    <dbReference type="NCBI Taxonomy" id="158606"/>
    <lineage>
        <taxon>Eukaryota</taxon>
        <taxon>Fungi</taxon>
        <taxon>Dikarya</taxon>
        <taxon>Basidiomycota</taxon>
        <taxon>Agaricomycotina</taxon>
        <taxon>Agaricomycetes</taxon>
        <taxon>Polyporales</taxon>
        <taxon>Polyporaceae</taxon>
        <taxon>Trametes</taxon>
    </lineage>
</organism>
<evidence type="ECO:0000313" key="2">
    <source>
        <dbReference type="Proteomes" id="UP001144978"/>
    </source>
</evidence>
<sequence>MVLSLWMKMISFSTTARMRMRGYRRRINLSHATTEQLQHLADSCDPATLEVEGQDVYDETYRKAGKLDARHFALTCSPASAGLLDVVRDQLFFETMSRTFPRDQTTNIRTELYKLNVYGPQSFFKRHVDTPRDDSMFGSLVIVYPTTHEGGELVLRSHDEGPRRKIWTVDSSSLLSQTNTPSIAPATASRSPTTSTSFPNPTPPRR</sequence>
<dbReference type="EMBL" id="JANSHE010000222">
    <property type="protein sequence ID" value="KAJ3014246.1"/>
    <property type="molecule type" value="Genomic_DNA"/>
</dbReference>
<proteinExistence type="predicted"/>
<accession>A0ACC1Q6K2</accession>
<name>A0ACC1Q6K2_9APHY</name>
<protein>
    <submittedName>
        <fullName evidence="1">Uncharacterized protein</fullName>
    </submittedName>
</protein>
<dbReference type="Proteomes" id="UP001144978">
    <property type="component" value="Unassembled WGS sequence"/>
</dbReference>
<comment type="caution">
    <text evidence="1">The sequence shown here is derived from an EMBL/GenBank/DDBJ whole genome shotgun (WGS) entry which is preliminary data.</text>
</comment>
<gene>
    <name evidence="1" type="ORF">NUW54_g1355</name>
</gene>
<evidence type="ECO:0000313" key="1">
    <source>
        <dbReference type="EMBL" id="KAJ3014246.1"/>
    </source>
</evidence>